<evidence type="ECO:0000256" key="9">
    <source>
        <dbReference type="ARBA" id="ARBA00022963"/>
    </source>
</evidence>
<protein>
    <recommendedName>
        <fullName evidence="6">Phospholipase D</fullName>
        <ecNumber evidence="5">3.1.4.4</ecNumber>
    </recommendedName>
    <alternativeName>
        <fullName evidence="11">Choline phosphatase</fullName>
    </alternativeName>
</protein>
<evidence type="ECO:0000256" key="10">
    <source>
        <dbReference type="ARBA" id="ARBA00023098"/>
    </source>
</evidence>
<dbReference type="PROSITE" id="PS50035">
    <property type="entry name" value="PLD"/>
    <property type="match status" value="1"/>
</dbReference>
<comment type="caution">
    <text evidence="14">The sequence shown here is derived from an EMBL/GenBank/DDBJ whole genome shotgun (WGS) entry which is preliminary data.</text>
</comment>
<comment type="catalytic activity">
    <reaction evidence="1">
        <text>a 1,2-diacyl-sn-glycero-3-phosphocholine + H2O = a 1,2-diacyl-sn-glycero-3-phosphate + choline + H(+)</text>
        <dbReference type="Rhea" id="RHEA:14445"/>
        <dbReference type="ChEBI" id="CHEBI:15354"/>
        <dbReference type="ChEBI" id="CHEBI:15377"/>
        <dbReference type="ChEBI" id="CHEBI:15378"/>
        <dbReference type="ChEBI" id="CHEBI:57643"/>
        <dbReference type="ChEBI" id="CHEBI:58608"/>
        <dbReference type="EC" id="3.1.4.4"/>
    </reaction>
</comment>
<evidence type="ECO:0000256" key="2">
    <source>
        <dbReference type="ARBA" id="ARBA00003145"/>
    </source>
</evidence>
<comment type="function">
    <text evidence="2">Could be a virulence factor.</text>
</comment>
<dbReference type="PANTHER" id="PTHR43856:SF1">
    <property type="entry name" value="MITOCHONDRIAL CARDIOLIPIN HYDROLASE"/>
    <property type="match status" value="1"/>
</dbReference>
<dbReference type="SUPFAM" id="SSF56024">
    <property type="entry name" value="Phospholipase D/nuclease"/>
    <property type="match status" value="2"/>
</dbReference>
<evidence type="ECO:0000259" key="13">
    <source>
        <dbReference type="PROSITE" id="PS50035"/>
    </source>
</evidence>
<feature type="compositionally biased region" description="Polar residues" evidence="12">
    <location>
        <begin position="415"/>
        <end position="425"/>
    </location>
</feature>
<reference evidence="14 15" key="1">
    <citation type="submission" date="2024-06" db="EMBL/GenBank/DDBJ databases">
        <title>Genomic Encyclopedia of Type Strains, Phase IV (KMG-IV): sequencing the most valuable type-strain genomes for metagenomic binning, comparative biology and taxonomic classification.</title>
        <authorList>
            <person name="Goeker M."/>
        </authorList>
    </citation>
    <scope>NUCLEOTIDE SEQUENCE [LARGE SCALE GENOMIC DNA]</scope>
    <source>
        <strain evidence="14 15">DSM 29288</strain>
    </source>
</reference>
<dbReference type="EMBL" id="JBEPMY010000010">
    <property type="protein sequence ID" value="MET3756367.1"/>
    <property type="molecule type" value="Genomic_DNA"/>
</dbReference>
<evidence type="ECO:0000256" key="7">
    <source>
        <dbReference type="ARBA" id="ARBA00022525"/>
    </source>
</evidence>
<dbReference type="Pfam" id="PF13091">
    <property type="entry name" value="PLDc_2"/>
    <property type="match status" value="2"/>
</dbReference>
<sequence>MVATWWGWLGDQVMGTVVAAHAYVNNEVAYVAWDIDAKIDGCLGFEVVRVYLDEQGNVARKSDGSEDRVTCAAWVAFKGQRNPHWLPQTTSLWPVQKLSWRDLTLRKRRNEMRRRPDEVRVRYEIRPLGDLKPGMQAAPDPTPALVEINKRDEKGRPIKKADGTFEKIAVKAYEGPARPLGYLGPAVPTNPVHVTRKRGQFESTFTNGILAAQWLRNVLLGDGVKKPNELIDMISDPANGIRKYLAGDVIPMLREFMNAPGRFLIALYELEDKELLELLQANKDRLRIILANTGKVGDDWDVRNHEARKALIEAGVEIHHRMFNNSSQIGHNKFVVHIAPDGTRSVFTGSTNWTATGLAGQSNNALIVRNDAVAAAYVAYWERMLEDNATLEAPVEFDDGMPDNQQSKEFRRSNETPSIVPTGNGASVEAWFSPNMQSRRKGKATPPDLREVYRLMRRAEHAVLFLAFYPGQSGRDCIVGEAIDIGLKDQKLIITGAVSSPQAMPNYVAAKKNDPDDEDDDVDAVSPHTFDEANVSIVRASRIDDRQLLADFGAEELTAKKVGAIIHDKVLVIDPLSDDCVVVLGSHNLGFKASYANDENMLIVKGDRALAEAYAVHILDVYDHYRFRAVEAELKRQGKKGWSGFLNVDDSWQDGYVNRTKGALTRYFAAG</sequence>
<accession>A0ABV2MIS0</accession>
<proteinExistence type="inferred from homology"/>
<dbReference type="Gene3D" id="3.30.870.10">
    <property type="entry name" value="Endonuclease Chain A"/>
    <property type="match status" value="2"/>
</dbReference>
<keyword evidence="10" id="KW-0443">Lipid metabolism</keyword>
<organism evidence="14 15">
    <name type="scientific">Rhizobium binae</name>
    <dbReference type="NCBI Taxonomy" id="1138190"/>
    <lineage>
        <taxon>Bacteria</taxon>
        <taxon>Pseudomonadati</taxon>
        <taxon>Pseudomonadota</taxon>
        <taxon>Alphaproteobacteria</taxon>
        <taxon>Hyphomicrobiales</taxon>
        <taxon>Rhizobiaceae</taxon>
        <taxon>Rhizobium/Agrobacterium group</taxon>
        <taxon>Rhizobium</taxon>
    </lineage>
</organism>
<dbReference type="Proteomes" id="UP001549077">
    <property type="component" value="Unassembled WGS sequence"/>
</dbReference>
<evidence type="ECO:0000256" key="12">
    <source>
        <dbReference type="SAM" id="MobiDB-lite"/>
    </source>
</evidence>
<dbReference type="InterPro" id="IPR051406">
    <property type="entry name" value="PLD_domain"/>
</dbReference>
<keyword evidence="15" id="KW-1185">Reference proteome</keyword>
<evidence type="ECO:0000256" key="1">
    <source>
        <dbReference type="ARBA" id="ARBA00000798"/>
    </source>
</evidence>
<evidence type="ECO:0000256" key="11">
    <source>
        <dbReference type="ARBA" id="ARBA00029594"/>
    </source>
</evidence>
<comment type="similarity">
    <text evidence="4">Belongs to the phospholipase D family.</text>
</comment>
<name>A0ABV2MIS0_9HYPH</name>
<evidence type="ECO:0000256" key="8">
    <source>
        <dbReference type="ARBA" id="ARBA00022801"/>
    </source>
</evidence>
<dbReference type="EC" id="3.1.4.4" evidence="5"/>
<evidence type="ECO:0000256" key="6">
    <source>
        <dbReference type="ARBA" id="ARBA00018392"/>
    </source>
</evidence>
<dbReference type="PANTHER" id="PTHR43856">
    <property type="entry name" value="CARDIOLIPIN HYDROLASE"/>
    <property type="match status" value="1"/>
</dbReference>
<keyword evidence="7" id="KW-0964">Secreted</keyword>
<dbReference type="InterPro" id="IPR001736">
    <property type="entry name" value="PLipase_D/transphosphatidylase"/>
</dbReference>
<dbReference type="InterPro" id="IPR025202">
    <property type="entry name" value="PLD-like_dom"/>
</dbReference>
<evidence type="ECO:0000256" key="5">
    <source>
        <dbReference type="ARBA" id="ARBA00012027"/>
    </source>
</evidence>
<keyword evidence="9" id="KW-0442">Lipid degradation</keyword>
<keyword evidence="8" id="KW-0378">Hydrolase</keyword>
<gene>
    <name evidence="14" type="ORF">ABID08_003740</name>
</gene>
<evidence type="ECO:0000256" key="3">
    <source>
        <dbReference type="ARBA" id="ARBA00004613"/>
    </source>
</evidence>
<evidence type="ECO:0000313" key="15">
    <source>
        <dbReference type="Proteomes" id="UP001549077"/>
    </source>
</evidence>
<evidence type="ECO:0000256" key="4">
    <source>
        <dbReference type="ARBA" id="ARBA00008664"/>
    </source>
</evidence>
<feature type="region of interest" description="Disordered" evidence="12">
    <location>
        <begin position="396"/>
        <end position="426"/>
    </location>
</feature>
<comment type="subcellular location">
    <subcellularLocation>
        <location evidence="3">Secreted</location>
    </subcellularLocation>
</comment>
<evidence type="ECO:0000313" key="14">
    <source>
        <dbReference type="EMBL" id="MET3756367.1"/>
    </source>
</evidence>
<feature type="domain" description="PLD phosphodiesterase" evidence="13">
    <location>
        <begin position="562"/>
        <end position="593"/>
    </location>
</feature>